<dbReference type="PRINTS" id="PR00344">
    <property type="entry name" value="BCTRLSENSOR"/>
</dbReference>
<evidence type="ECO:0000313" key="17">
    <source>
        <dbReference type="Proteomes" id="UP000198707"/>
    </source>
</evidence>
<evidence type="ECO:0000256" key="13">
    <source>
        <dbReference type="ARBA" id="ARBA00023136"/>
    </source>
</evidence>
<evidence type="ECO:0000259" key="15">
    <source>
        <dbReference type="PROSITE" id="PS50109"/>
    </source>
</evidence>
<evidence type="ECO:0000256" key="14">
    <source>
        <dbReference type="SAM" id="Phobius"/>
    </source>
</evidence>
<evidence type="ECO:0000256" key="2">
    <source>
        <dbReference type="ARBA" id="ARBA00004141"/>
    </source>
</evidence>
<dbReference type="Gene3D" id="3.30.565.10">
    <property type="entry name" value="Histidine kinase-like ATPase, C-terminal domain"/>
    <property type="match status" value="1"/>
</dbReference>
<evidence type="ECO:0000256" key="11">
    <source>
        <dbReference type="ARBA" id="ARBA00022989"/>
    </source>
</evidence>
<protein>
    <recommendedName>
        <fullName evidence="4">histidine kinase</fullName>
        <ecNumber evidence="4">2.7.13.3</ecNumber>
    </recommendedName>
</protein>
<dbReference type="InterPro" id="IPR036890">
    <property type="entry name" value="HATPase_C_sf"/>
</dbReference>
<keyword evidence="17" id="KW-1185">Reference proteome</keyword>
<dbReference type="STRING" id="1144548.SAMN05443287_102692"/>
<feature type="transmembrane region" description="Helical" evidence="14">
    <location>
        <begin position="188"/>
        <end position="211"/>
    </location>
</feature>
<dbReference type="GO" id="GO:0000155">
    <property type="term" value="F:phosphorelay sensor kinase activity"/>
    <property type="evidence" value="ECO:0007669"/>
    <property type="project" value="InterPro"/>
</dbReference>
<dbReference type="OrthoDB" id="5012372at2"/>
<dbReference type="SUPFAM" id="SSF47384">
    <property type="entry name" value="Homodimeric domain of signal transducing histidine kinase"/>
    <property type="match status" value="1"/>
</dbReference>
<dbReference type="InterPro" id="IPR004358">
    <property type="entry name" value="Sig_transdc_His_kin-like_C"/>
</dbReference>
<sequence>MNLRRGRADGRRPTSLQSAARLGRLRTWLTVLLLVLNTAGLVGMGGVALLIHAEQREEVEAAELLRAASTAVALLSYDSGALDLGNLSTDPTAQGSAGVFVFEGLRDDVTLVFAHPAQLPVIPAAELTGPARSVWRTGVGLSTDVADGYGERLRLLAMPFRHPVTTGVAGTVIAVGDPRPGQQAHRRLAGSLVAGGVLFMLVTGVGGHLLARRGTRPAVETLGQQERFIADAAHEMRAPLTAMRLLSEAALTDPGRQPETLRQVLRSTERLADSVDALLTRARLVAGLRDLERQPFRLDQLAEEVVAEHVQPPHTAHIVTEPVVTNGDPTLVRMAVQNLVTNAIRHGRIDRRPCQLTLTVSQGEVRVGDEGPGLGDWSVDPTRQRFRTGAADGVGLGLAITAWVAILHGGELRLESGAAGGTDAVLTLPDRVSRWRRYRRV</sequence>
<evidence type="ECO:0000256" key="10">
    <source>
        <dbReference type="ARBA" id="ARBA00022840"/>
    </source>
</evidence>
<evidence type="ECO:0000313" key="16">
    <source>
        <dbReference type="EMBL" id="SEJ03968.1"/>
    </source>
</evidence>
<keyword evidence="9 16" id="KW-0418">Kinase</keyword>
<reference evidence="17" key="1">
    <citation type="submission" date="2016-10" db="EMBL/GenBank/DDBJ databases">
        <authorList>
            <person name="Varghese N."/>
            <person name="Submissions S."/>
        </authorList>
    </citation>
    <scope>NUCLEOTIDE SEQUENCE [LARGE SCALE GENOMIC DNA]</scope>
    <source>
        <strain evidence="17">CGMCC 4.7038</strain>
    </source>
</reference>
<evidence type="ECO:0000256" key="1">
    <source>
        <dbReference type="ARBA" id="ARBA00000085"/>
    </source>
</evidence>
<evidence type="ECO:0000256" key="9">
    <source>
        <dbReference type="ARBA" id="ARBA00022777"/>
    </source>
</evidence>
<dbReference type="InterPro" id="IPR003594">
    <property type="entry name" value="HATPase_dom"/>
</dbReference>
<dbReference type="InterPro" id="IPR036097">
    <property type="entry name" value="HisK_dim/P_sf"/>
</dbReference>
<dbReference type="SMART" id="SM00388">
    <property type="entry name" value="HisKA"/>
    <property type="match status" value="1"/>
</dbReference>
<dbReference type="SMART" id="SM00387">
    <property type="entry name" value="HATPase_c"/>
    <property type="match status" value="1"/>
</dbReference>
<organism evidence="16 17">
    <name type="scientific">Micromonospora phaseoli</name>
    <dbReference type="NCBI Taxonomy" id="1144548"/>
    <lineage>
        <taxon>Bacteria</taxon>
        <taxon>Bacillati</taxon>
        <taxon>Actinomycetota</taxon>
        <taxon>Actinomycetes</taxon>
        <taxon>Micromonosporales</taxon>
        <taxon>Micromonosporaceae</taxon>
        <taxon>Micromonospora</taxon>
    </lineage>
</organism>
<feature type="domain" description="Histidine kinase" evidence="15">
    <location>
        <begin position="231"/>
        <end position="432"/>
    </location>
</feature>
<dbReference type="EMBL" id="FNYV01000002">
    <property type="protein sequence ID" value="SEJ03968.1"/>
    <property type="molecule type" value="Genomic_DNA"/>
</dbReference>
<feature type="transmembrane region" description="Helical" evidence="14">
    <location>
        <begin position="28"/>
        <end position="51"/>
    </location>
</feature>
<dbReference type="Pfam" id="PF02518">
    <property type="entry name" value="HATPase_c"/>
    <property type="match status" value="1"/>
</dbReference>
<dbReference type="InterPro" id="IPR003661">
    <property type="entry name" value="HisK_dim/P_dom"/>
</dbReference>
<name>A0A1H6VHA3_9ACTN</name>
<keyword evidence="8" id="KW-0547">Nucleotide-binding</keyword>
<keyword evidence="5" id="KW-0597">Phosphoprotein</keyword>
<dbReference type="Pfam" id="PF00512">
    <property type="entry name" value="HisKA"/>
    <property type="match status" value="1"/>
</dbReference>
<dbReference type="PANTHER" id="PTHR45436:SF14">
    <property type="entry name" value="SENSOR PROTEIN QSEC"/>
    <property type="match status" value="1"/>
</dbReference>
<accession>A0A1H6VHA3</accession>
<dbReference type="GO" id="GO:0005886">
    <property type="term" value="C:plasma membrane"/>
    <property type="evidence" value="ECO:0007669"/>
    <property type="project" value="UniProtKB-SubCell"/>
</dbReference>
<keyword evidence="12" id="KW-0902">Two-component regulatory system</keyword>
<dbReference type="EC" id="2.7.13.3" evidence="4"/>
<dbReference type="PANTHER" id="PTHR45436">
    <property type="entry name" value="SENSOR HISTIDINE KINASE YKOH"/>
    <property type="match status" value="1"/>
</dbReference>
<comment type="subcellular location">
    <subcellularLocation>
        <location evidence="3">Cell membrane</location>
    </subcellularLocation>
    <subcellularLocation>
        <location evidence="2">Membrane</location>
        <topology evidence="2">Multi-pass membrane protein</topology>
    </subcellularLocation>
</comment>
<keyword evidence="7 14" id="KW-0812">Transmembrane</keyword>
<dbReference type="GO" id="GO:0005524">
    <property type="term" value="F:ATP binding"/>
    <property type="evidence" value="ECO:0007669"/>
    <property type="project" value="UniProtKB-KW"/>
</dbReference>
<evidence type="ECO:0000256" key="5">
    <source>
        <dbReference type="ARBA" id="ARBA00022553"/>
    </source>
</evidence>
<evidence type="ECO:0000256" key="7">
    <source>
        <dbReference type="ARBA" id="ARBA00022692"/>
    </source>
</evidence>
<dbReference type="AlphaFoldDB" id="A0A1H6VHA3"/>
<evidence type="ECO:0000256" key="6">
    <source>
        <dbReference type="ARBA" id="ARBA00022679"/>
    </source>
</evidence>
<dbReference type="RefSeq" id="WP_092377310.1">
    <property type="nucleotide sequence ID" value="NZ_BOPI01000036.1"/>
</dbReference>
<evidence type="ECO:0000256" key="3">
    <source>
        <dbReference type="ARBA" id="ARBA00004236"/>
    </source>
</evidence>
<dbReference type="SUPFAM" id="SSF55874">
    <property type="entry name" value="ATPase domain of HSP90 chaperone/DNA topoisomerase II/histidine kinase"/>
    <property type="match status" value="1"/>
</dbReference>
<dbReference type="PROSITE" id="PS50109">
    <property type="entry name" value="HIS_KIN"/>
    <property type="match status" value="1"/>
</dbReference>
<evidence type="ECO:0000256" key="12">
    <source>
        <dbReference type="ARBA" id="ARBA00023012"/>
    </source>
</evidence>
<gene>
    <name evidence="16" type="ORF">SAMN05443287_102692</name>
</gene>
<dbReference type="InterPro" id="IPR050428">
    <property type="entry name" value="TCS_sensor_his_kinase"/>
</dbReference>
<keyword evidence="10" id="KW-0067">ATP-binding</keyword>
<dbReference type="Gene3D" id="1.10.287.130">
    <property type="match status" value="1"/>
</dbReference>
<keyword evidence="13 14" id="KW-0472">Membrane</keyword>
<keyword evidence="6" id="KW-0808">Transferase</keyword>
<proteinExistence type="predicted"/>
<evidence type="ECO:0000256" key="4">
    <source>
        <dbReference type="ARBA" id="ARBA00012438"/>
    </source>
</evidence>
<comment type="catalytic activity">
    <reaction evidence="1">
        <text>ATP + protein L-histidine = ADP + protein N-phospho-L-histidine.</text>
        <dbReference type="EC" id="2.7.13.3"/>
    </reaction>
</comment>
<dbReference type="InterPro" id="IPR005467">
    <property type="entry name" value="His_kinase_dom"/>
</dbReference>
<dbReference type="Proteomes" id="UP000198707">
    <property type="component" value="Unassembled WGS sequence"/>
</dbReference>
<evidence type="ECO:0000256" key="8">
    <source>
        <dbReference type="ARBA" id="ARBA00022741"/>
    </source>
</evidence>
<keyword evidence="11 14" id="KW-1133">Transmembrane helix</keyword>
<dbReference type="CDD" id="cd00082">
    <property type="entry name" value="HisKA"/>
    <property type="match status" value="1"/>
</dbReference>